<dbReference type="KEGG" id="cfj:CFIO01_05107"/>
<reference evidence="2 3" key="1">
    <citation type="submission" date="2014-02" db="EMBL/GenBank/DDBJ databases">
        <title>The genome sequence of Colletotrichum fioriniae PJ7.</title>
        <authorList>
            <person name="Baroncelli R."/>
            <person name="Thon M.R."/>
        </authorList>
    </citation>
    <scope>NUCLEOTIDE SEQUENCE [LARGE SCALE GENOMIC DNA]</scope>
    <source>
        <strain evidence="2 3">PJ7</strain>
    </source>
</reference>
<dbReference type="AlphaFoldDB" id="A0A010RX08"/>
<feature type="region of interest" description="Disordered" evidence="1">
    <location>
        <begin position="1"/>
        <end position="64"/>
    </location>
</feature>
<evidence type="ECO:0000256" key="1">
    <source>
        <dbReference type="SAM" id="MobiDB-lite"/>
    </source>
</evidence>
<accession>A0A010RX08</accession>
<dbReference type="EMBL" id="JARH01000792">
    <property type="protein sequence ID" value="EXF76813.1"/>
    <property type="molecule type" value="Genomic_DNA"/>
</dbReference>
<dbReference type="Proteomes" id="UP000020467">
    <property type="component" value="Unassembled WGS sequence"/>
</dbReference>
<organism evidence="2 3">
    <name type="scientific">Colletotrichum fioriniae PJ7</name>
    <dbReference type="NCBI Taxonomy" id="1445577"/>
    <lineage>
        <taxon>Eukaryota</taxon>
        <taxon>Fungi</taxon>
        <taxon>Dikarya</taxon>
        <taxon>Ascomycota</taxon>
        <taxon>Pezizomycotina</taxon>
        <taxon>Sordariomycetes</taxon>
        <taxon>Hypocreomycetidae</taxon>
        <taxon>Glomerellales</taxon>
        <taxon>Glomerellaceae</taxon>
        <taxon>Colletotrichum</taxon>
        <taxon>Colletotrichum acutatum species complex</taxon>
    </lineage>
</organism>
<evidence type="ECO:0000313" key="3">
    <source>
        <dbReference type="Proteomes" id="UP000020467"/>
    </source>
</evidence>
<dbReference type="HOGENOM" id="CLU_1864969_0_0_1"/>
<feature type="compositionally biased region" description="Low complexity" evidence="1">
    <location>
        <begin position="19"/>
        <end position="37"/>
    </location>
</feature>
<proteinExistence type="predicted"/>
<evidence type="ECO:0000313" key="2">
    <source>
        <dbReference type="EMBL" id="EXF76813.1"/>
    </source>
</evidence>
<protein>
    <submittedName>
        <fullName evidence="2">Uncharacterized protein</fullName>
    </submittedName>
</protein>
<name>A0A010RX08_9PEZI</name>
<gene>
    <name evidence="2" type="ORF">CFIO01_05107</name>
</gene>
<comment type="caution">
    <text evidence="2">The sequence shown here is derived from an EMBL/GenBank/DDBJ whole genome shotgun (WGS) entry which is preliminary data.</text>
</comment>
<sequence length="137" mass="14406">MLDSEMLVAEAPDSDSLDSESLASESLASESLDSESLNFDSLASDASDPQVGGGDIPKDSDIGGELEDGELVGAFYDHQVGSAVEDAEVLPESRAAQDGNGKQREDQKVENTFSGTLCATLDAVVSWMGWRLAMVFA</sequence>
<keyword evidence="3" id="KW-1185">Reference proteome</keyword>
<feature type="region of interest" description="Disordered" evidence="1">
    <location>
        <begin position="86"/>
        <end position="108"/>
    </location>
</feature>